<dbReference type="OMA" id="VFCIDSE"/>
<dbReference type="GO" id="GO:0006402">
    <property type="term" value="P:mRNA catabolic process"/>
    <property type="evidence" value="ECO:0007669"/>
    <property type="project" value="TreeGrafter"/>
</dbReference>
<dbReference type="AlphaFoldDB" id="G0VC13"/>
<dbReference type="OrthoDB" id="2285229at2759"/>
<dbReference type="InterPro" id="IPR050180">
    <property type="entry name" value="RNR_Ribonuclease"/>
</dbReference>
<dbReference type="PANTHER" id="PTHR23355">
    <property type="entry name" value="RIBONUCLEASE"/>
    <property type="match status" value="1"/>
</dbReference>
<dbReference type="Proteomes" id="UP000001640">
    <property type="component" value="Chromosome 3"/>
</dbReference>
<dbReference type="eggNOG" id="KOG2102">
    <property type="taxonomic scope" value="Eukaryota"/>
</dbReference>
<dbReference type="PANTHER" id="PTHR23355:SF59">
    <property type="entry name" value="EXORIBONUCLEASE II, MITOCHONDRIAL"/>
    <property type="match status" value="1"/>
</dbReference>
<evidence type="ECO:0000313" key="2">
    <source>
        <dbReference type="EMBL" id="CCC69020.1"/>
    </source>
</evidence>
<sequence length="940" mass="108290">MMKRVCAVRNLHTYNPSCRKSFGKKSPTLEFKQPPDTESKRLSPDDIKFIRESFLKRTNWLEPNIQLKSLPQIYREYEKRFLSRYIRPSKFWYETLWLNNDTKPPFNKLFLNNPLPDSISKKQLLNFDYNDLAKTPLKIRDLAILRATPSELSMCVQLPESVEDPRYTFASRSGKLYFVYRSMIKIRIPYQVPKGIQGLILKELQHEFSPIGTLKSNTKDTFILPYLARNLLSRTGLSDINKAASYQRPIVMKKLELLHRYLQNDKGPTSIPFTHLINLVNKLDLSQALHLQAGNDYIINLIKEANDPPSIMNASLTIAVYWSLVELSETFLWDGINRNSASLFPTTVTVLPLLSYRVHYTELIEDLERNNYKQLNKFSNLVNDKNYQEIEQSFSKIINLLQEYTAGNLQNNPKITTLISKLFRGIKEYQRCDITRDLCNELLMKFPSIKPNSNPLLKNHDLATRADSQHGQRQQILYDYVKPNDLLIQESLRDRFDFGDLRVYCIDSETAHEIDDGISIEKKFNGKFTLHIHIADPAIFFPECNNEKGVLGLQDDVLKIAYENSFTTYLPDTVVPMLPKSYCKMADLGINGKKTPSISFSVDVILNKEKSNLKICYDTFQIRLGLVSNFPKATYDNVDDILSSEVNSEQKLLQDDLRQLSMIAGILRNKRTQENGAITFGEGFNRGTPKYSEDSETESDVISFVDQKNTKSNELVTELMILANTLCGRYFKENKIFGVYRCYNDLNLEPKAKMQYNKLREECKNGKLPTLEDIVKVQSLLNSSYYSEHPSRHDMIGSEQYLTVTSPLRRFTDLVSHIQLHNHLKGHPLPFNQKAIRNFVPHIQSRADKLRKISTESNVCMTLSYLKNLLKTKPDTMFDVKITSVPSEGRARCLIPEYSFARGEIRLSPSLKVYPKVGDTVNSCKVVKISCVDGILEFNK</sequence>
<dbReference type="GO" id="GO:0003723">
    <property type="term" value="F:RNA binding"/>
    <property type="evidence" value="ECO:0007669"/>
    <property type="project" value="InterPro"/>
</dbReference>
<dbReference type="GO" id="GO:0000957">
    <property type="term" value="P:mitochondrial RNA catabolic process"/>
    <property type="evidence" value="ECO:0007669"/>
    <property type="project" value="EnsemblFungi"/>
</dbReference>
<dbReference type="STRING" id="1064592.G0VC13"/>
<dbReference type="InterPro" id="IPR012340">
    <property type="entry name" value="NA-bd_OB-fold"/>
</dbReference>
<dbReference type="FunCoup" id="G0VC13">
    <property type="interactions" value="141"/>
</dbReference>
<dbReference type="KEGG" id="ncs:NCAS_0C00300"/>
<dbReference type="GeneID" id="96902606"/>
<evidence type="ECO:0000259" key="1">
    <source>
        <dbReference type="SMART" id="SM00955"/>
    </source>
</evidence>
<dbReference type="InParanoid" id="G0VC13"/>
<dbReference type="HOGENOM" id="CLU_012624_0_0_1"/>
<dbReference type="GO" id="GO:0000932">
    <property type="term" value="C:P-body"/>
    <property type="evidence" value="ECO:0007669"/>
    <property type="project" value="TreeGrafter"/>
</dbReference>
<dbReference type="Pfam" id="PF00773">
    <property type="entry name" value="RNB"/>
    <property type="match status" value="1"/>
</dbReference>
<feature type="domain" description="RNB" evidence="1">
    <location>
        <begin position="495"/>
        <end position="826"/>
    </location>
</feature>
<evidence type="ECO:0000313" key="3">
    <source>
        <dbReference type="Proteomes" id="UP000001640"/>
    </source>
</evidence>
<gene>
    <name evidence="2" type="primary">NCAS0C00300</name>
    <name evidence="2" type="ordered locus">NCAS_0C00300</name>
</gene>
<reference evidence="2 3" key="1">
    <citation type="journal article" date="2011" name="Proc. Natl. Acad. Sci. U.S.A.">
        <title>Evolutionary erosion of yeast sex chromosomes by mating-type switching accidents.</title>
        <authorList>
            <person name="Gordon J.L."/>
            <person name="Armisen D."/>
            <person name="Proux-Wera E."/>
            <person name="Oheigeartaigh S.S."/>
            <person name="Byrne K.P."/>
            <person name="Wolfe K.H."/>
        </authorList>
    </citation>
    <scope>NUCLEOTIDE SEQUENCE [LARGE SCALE GENOMIC DNA]</scope>
    <source>
        <strain evidence="3">ATCC 76901 / BCRC 22586 / CBS 4309 / NBRC 1992 / NRRL Y-12630</strain>
    </source>
</reference>
<dbReference type="EMBL" id="HE576754">
    <property type="protein sequence ID" value="CCC69020.1"/>
    <property type="molecule type" value="Genomic_DNA"/>
</dbReference>
<dbReference type="SUPFAM" id="SSF50249">
    <property type="entry name" value="Nucleic acid-binding proteins"/>
    <property type="match status" value="1"/>
</dbReference>
<accession>G0VC13</accession>
<dbReference type="SMART" id="SM00955">
    <property type="entry name" value="RNB"/>
    <property type="match status" value="1"/>
</dbReference>
<name>G0VC13_NAUCA</name>
<dbReference type="InterPro" id="IPR001900">
    <property type="entry name" value="RNase_II/R"/>
</dbReference>
<keyword evidence="3" id="KW-1185">Reference proteome</keyword>
<dbReference type="GO" id="GO:0045025">
    <property type="term" value="C:mitochondrial degradosome"/>
    <property type="evidence" value="ECO:0007669"/>
    <property type="project" value="EnsemblFungi"/>
</dbReference>
<protein>
    <recommendedName>
        <fullName evidence="1">RNB domain-containing protein</fullName>
    </recommendedName>
</protein>
<organism evidence="2 3">
    <name type="scientific">Naumovozyma castellii</name>
    <name type="common">Yeast</name>
    <name type="synonym">Saccharomyces castellii</name>
    <dbReference type="NCBI Taxonomy" id="27288"/>
    <lineage>
        <taxon>Eukaryota</taxon>
        <taxon>Fungi</taxon>
        <taxon>Dikarya</taxon>
        <taxon>Ascomycota</taxon>
        <taxon>Saccharomycotina</taxon>
        <taxon>Saccharomycetes</taxon>
        <taxon>Saccharomycetales</taxon>
        <taxon>Saccharomycetaceae</taxon>
        <taxon>Naumovozyma</taxon>
    </lineage>
</organism>
<proteinExistence type="predicted"/>
<reference key="2">
    <citation type="submission" date="2011-08" db="EMBL/GenBank/DDBJ databases">
        <title>Genome sequence of Naumovozyma castellii.</title>
        <authorList>
            <person name="Gordon J.L."/>
            <person name="Armisen D."/>
            <person name="Proux-Wera E."/>
            <person name="OhEigeartaigh S.S."/>
            <person name="Byrne K.P."/>
            <person name="Wolfe K.H."/>
        </authorList>
    </citation>
    <scope>NUCLEOTIDE SEQUENCE</scope>
    <source>
        <strain>Type strain:CBS 4309</strain>
    </source>
</reference>
<dbReference type="GO" id="GO:0008859">
    <property type="term" value="F:exoribonuclease II activity"/>
    <property type="evidence" value="ECO:0007669"/>
    <property type="project" value="EnsemblFungi"/>
</dbReference>
<dbReference type="RefSeq" id="XP_003675389.1">
    <property type="nucleotide sequence ID" value="XM_003675341.1"/>
</dbReference>